<accession>A0A562SYU5</accession>
<sequence>MLLMSLLLLGSMYVHNGTDNPYAPMQPIQVRINEWQERQALIYTPEKPVPGKKYPLLICFHGKSIAGTDLSRIFRQGVARQLREGKKIAAVNPKDKHLYEFIVLTPLSLSWSWPPQDMEGMLDDIMRRYPVDPARIYLTGYSAGGWAVESAKTHSARLTKRIAACVTMSPPITDNPYLKRYKLVADAGIHTWYFAGEQEAYFLHNVHTFIDSTDHYRKGLTRITEFKGGHCCWQSFYNPDYRENGMSIYEWMLQYTTKN</sequence>
<keyword evidence="1" id="KW-0732">Signal</keyword>
<protein>
    <recommendedName>
        <fullName evidence="4">Prolyl oligopeptidase family protein</fullName>
    </recommendedName>
</protein>
<keyword evidence="3" id="KW-1185">Reference proteome</keyword>
<dbReference type="AlphaFoldDB" id="A0A562SYU5"/>
<feature type="signal peptide" evidence="1">
    <location>
        <begin position="1"/>
        <end position="16"/>
    </location>
</feature>
<dbReference type="Gene3D" id="3.40.50.1820">
    <property type="entry name" value="alpha/beta hydrolase"/>
    <property type="match status" value="1"/>
</dbReference>
<proteinExistence type="predicted"/>
<evidence type="ECO:0008006" key="4">
    <source>
        <dbReference type="Google" id="ProtNLM"/>
    </source>
</evidence>
<dbReference type="InterPro" id="IPR029058">
    <property type="entry name" value="AB_hydrolase_fold"/>
</dbReference>
<evidence type="ECO:0000313" key="3">
    <source>
        <dbReference type="Proteomes" id="UP000316778"/>
    </source>
</evidence>
<feature type="chain" id="PRO_5022189466" description="Prolyl oligopeptidase family protein" evidence="1">
    <location>
        <begin position="17"/>
        <end position="259"/>
    </location>
</feature>
<dbReference type="EMBL" id="VLLG01000004">
    <property type="protein sequence ID" value="TWI86194.1"/>
    <property type="molecule type" value="Genomic_DNA"/>
</dbReference>
<dbReference type="SUPFAM" id="SSF53474">
    <property type="entry name" value="alpha/beta-Hydrolases"/>
    <property type="match status" value="1"/>
</dbReference>
<reference evidence="2 3" key="1">
    <citation type="journal article" date="2013" name="Stand. Genomic Sci.">
        <title>Genomic Encyclopedia of Type Strains, Phase I: The one thousand microbial genomes (KMG-I) project.</title>
        <authorList>
            <person name="Kyrpides N.C."/>
            <person name="Woyke T."/>
            <person name="Eisen J.A."/>
            <person name="Garrity G."/>
            <person name="Lilburn T.G."/>
            <person name="Beck B.J."/>
            <person name="Whitman W.B."/>
            <person name="Hugenholtz P."/>
            <person name="Klenk H.P."/>
        </authorList>
    </citation>
    <scope>NUCLEOTIDE SEQUENCE [LARGE SCALE GENOMIC DNA]</scope>
    <source>
        <strain evidence="2 3">DSM 13484</strain>
    </source>
</reference>
<dbReference type="Proteomes" id="UP000316778">
    <property type="component" value="Unassembled WGS sequence"/>
</dbReference>
<evidence type="ECO:0000313" key="2">
    <source>
        <dbReference type="EMBL" id="TWI86194.1"/>
    </source>
</evidence>
<evidence type="ECO:0000256" key="1">
    <source>
        <dbReference type="SAM" id="SignalP"/>
    </source>
</evidence>
<name>A0A562SYU5_CHIJA</name>
<gene>
    <name evidence="2" type="ORF">LX66_3446</name>
</gene>
<comment type="caution">
    <text evidence="2">The sequence shown here is derived from an EMBL/GenBank/DDBJ whole genome shotgun (WGS) entry which is preliminary data.</text>
</comment>
<organism evidence="2 3">
    <name type="scientific">Chitinophaga japonensis</name>
    <name type="common">Flexibacter japonensis</name>
    <dbReference type="NCBI Taxonomy" id="104662"/>
    <lineage>
        <taxon>Bacteria</taxon>
        <taxon>Pseudomonadati</taxon>
        <taxon>Bacteroidota</taxon>
        <taxon>Chitinophagia</taxon>
        <taxon>Chitinophagales</taxon>
        <taxon>Chitinophagaceae</taxon>
        <taxon>Chitinophaga</taxon>
    </lineage>
</organism>